<protein>
    <recommendedName>
        <fullName evidence="2">JmjC domain-containing protein</fullName>
    </recommendedName>
</protein>
<proteinExistence type="predicted"/>
<comment type="caution">
    <text evidence="3">The sequence shown here is derived from an EMBL/GenBank/DDBJ whole genome shotgun (WGS) entry which is preliminary data.</text>
</comment>
<feature type="region of interest" description="Disordered" evidence="1">
    <location>
        <begin position="84"/>
        <end position="174"/>
    </location>
</feature>
<keyword evidence="4" id="KW-1185">Reference proteome</keyword>
<accession>A0ABR1GPQ2</accession>
<dbReference type="SUPFAM" id="SSF51197">
    <property type="entry name" value="Clavaminate synthase-like"/>
    <property type="match status" value="1"/>
</dbReference>
<evidence type="ECO:0000313" key="4">
    <source>
        <dbReference type="Proteomes" id="UP001498476"/>
    </source>
</evidence>
<dbReference type="InterPro" id="IPR003347">
    <property type="entry name" value="JmjC_dom"/>
</dbReference>
<sequence length="700" mass="78850">MSEPESPPSKIDLLLAKADEIQAALSTIESAIDTKLNSAIQSSRRNEENDDGQPPAWAKRIINLLNRVREGAQCFRAELQVITSQSDHDSNTRSNSVSNNQGSCQAKNVTPRVDSQPESRTEPANESCKDDNSPHEDAPTVDSCENATVQSLQVRSVKSEGDARVEPKRQEDSTIRYEAGPVDEGYARVYISTRKPNFDWAAFTEEVQRPTIEQAKGIFEEAVQKPPEGHIPYLVGHANIPLDNPLNPGPSLLKDPDLIDLHTGYHHIGASLSGNRIHCEDMTTMDTTASPEYNGFRSYNEVYFGPGYKLWLLIAMHHTAKFYDFAERNWTLSKCNQRLGHQCLLLAPSRLEKEGIDFRIEVVGCGEAIITQPGELHAVVNYGPCAARSMNYLLPTDKLEPDKLTYCVECGLSSVCKKKGAARVKPLELLESGKLRKRKASEELPRPSKKTRTSTAARRRLAELEAQIQKWDSLCRLPRMDRHDPDPNQLEVLEMVASVRSSTAIQQFMDLVGDWRRRNVHMVVSDNTGDDLQQQGKRLKAAIGKSSLSKFVLRYAQSCVARGVDKQKEDRGDKRLSAGVIEELAQQLEMDSKVLKRHLEDGRMWNSLCGPHDGLLPFFLLDSKQYLHISKKELKRRPEQLKAFHSLLEDCYTEDICRAGRTFQKIIANGSYQVFRWEKESLDLEAEDRASLLWRTKGAD</sequence>
<evidence type="ECO:0000259" key="2">
    <source>
        <dbReference type="PROSITE" id="PS51184"/>
    </source>
</evidence>
<feature type="compositionally biased region" description="Polar residues" evidence="1">
    <location>
        <begin position="143"/>
        <end position="156"/>
    </location>
</feature>
<dbReference type="PROSITE" id="PS51184">
    <property type="entry name" value="JMJC"/>
    <property type="match status" value="1"/>
</dbReference>
<feature type="compositionally biased region" description="Basic and acidic residues" evidence="1">
    <location>
        <begin position="115"/>
        <end position="138"/>
    </location>
</feature>
<gene>
    <name evidence="3" type="ORF">QQX98_010521</name>
</gene>
<feature type="compositionally biased region" description="Polar residues" evidence="1">
    <location>
        <begin position="92"/>
        <end position="108"/>
    </location>
</feature>
<evidence type="ECO:0000256" key="1">
    <source>
        <dbReference type="SAM" id="MobiDB-lite"/>
    </source>
</evidence>
<name>A0ABR1GPQ2_9HYPO</name>
<evidence type="ECO:0000313" key="3">
    <source>
        <dbReference type="EMBL" id="KAK7403718.1"/>
    </source>
</evidence>
<reference evidence="3 4" key="1">
    <citation type="journal article" date="2025" name="Microbiol. Resour. Announc.">
        <title>Draft genome sequences for Neonectria magnoliae and Neonectria punicea, canker pathogens of Liriodendron tulipifera and Acer saccharum in West Virginia.</title>
        <authorList>
            <person name="Petronek H.M."/>
            <person name="Kasson M.T."/>
            <person name="Metheny A.M."/>
            <person name="Stauder C.M."/>
            <person name="Lovett B."/>
            <person name="Lynch S.C."/>
            <person name="Garnas J.R."/>
            <person name="Kasson L.R."/>
            <person name="Stajich J.E."/>
        </authorList>
    </citation>
    <scope>NUCLEOTIDE SEQUENCE [LARGE SCALE GENOMIC DNA]</scope>
    <source>
        <strain evidence="3 4">NRRL 64653</strain>
    </source>
</reference>
<feature type="region of interest" description="Disordered" evidence="1">
    <location>
        <begin position="436"/>
        <end position="456"/>
    </location>
</feature>
<feature type="domain" description="JmjC" evidence="2">
    <location>
        <begin position="238"/>
        <end position="409"/>
    </location>
</feature>
<dbReference type="EMBL" id="JAZAVJ010000233">
    <property type="protein sequence ID" value="KAK7403718.1"/>
    <property type="molecule type" value="Genomic_DNA"/>
</dbReference>
<dbReference type="Proteomes" id="UP001498476">
    <property type="component" value="Unassembled WGS sequence"/>
</dbReference>
<feature type="compositionally biased region" description="Basic and acidic residues" evidence="1">
    <location>
        <begin position="157"/>
        <end position="174"/>
    </location>
</feature>
<dbReference type="Gene3D" id="2.60.120.650">
    <property type="entry name" value="Cupin"/>
    <property type="match status" value="1"/>
</dbReference>
<organism evidence="3 4">
    <name type="scientific">Neonectria punicea</name>
    <dbReference type="NCBI Taxonomy" id="979145"/>
    <lineage>
        <taxon>Eukaryota</taxon>
        <taxon>Fungi</taxon>
        <taxon>Dikarya</taxon>
        <taxon>Ascomycota</taxon>
        <taxon>Pezizomycotina</taxon>
        <taxon>Sordariomycetes</taxon>
        <taxon>Hypocreomycetidae</taxon>
        <taxon>Hypocreales</taxon>
        <taxon>Nectriaceae</taxon>
        <taxon>Neonectria</taxon>
    </lineage>
</organism>
<dbReference type="Pfam" id="PF02373">
    <property type="entry name" value="JmjC"/>
    <property type="match status" value="1"/>
</dbReference>
<feature type="compositionally biased region" description="Basic and acidic residues" evidence="1">
    <location>
        <begin position="436"/>
        <end position="446"/>
    </location>
</feature>